<dbReference type="SUPFAM" id="SSF50475">
    <property type="entry name" value="FMN-binding split barrel"/>
    <property type="match status" value="1"/>
</dbReference>
<proteinExistence type="predicted"/>
<dbReference type="KEGG" id="pspi:PS2015_2906"/>
<sequence>MAERFPDLNQQHMDFIADQHLYFVGTAAAEGHVNVSPKGTDTFRIIDANTVAWMNLTGSGNETAAHLLENSRMTVMFCSFERQPLILRLYGQARTIHARDAEWPGLSALFPDYTGARQIFVLNITLVQTSCGYAVPFYDYTGERPTLTKWADKRGRDGIRQYWQEKNTLSLDGRDTGINE</sequence>
<accession>A0A0S2KHF3</accession>
<dbReference type="STRING" id="1249552.PS2015_2906"/>
<organism evidence="2 3">
    <name type="scientific">Pseudohongiella spirulinae</name>
    <dbReference type="NCBI Taxonomy" id="1249552"/>
    <lineage>
        <taxon>Bacteria</taxon>
        <taxon>Pseudomonadati</taxon>
        <taxon>Pseudomonadota</taxon>
        <taxon>Gammaproteobacteria</taxon>
        <taxon>Pseudomonadales</taxon>
        <taxon>Pseudohongiellaceae</taxon>
        <taxon>Pseudohongiella</taxon>
    </lineage>
</organism>
<evidence type="ECO:0000259" key="1">
    <source>
        <dbReference type="Pfam" id="PF01243"/>
    </source>
</evidence>
<dbReference type="Gene3D" id="2.30.110.10">
    <property type="entry name" value="Electron Transport, Fmn-binding Protein, Chain A"/>
    <property type="match status" value="1"/>
</dbReference>
<feature type="domain" description="Pyridoxamine 5'-phosphate oxidase N-terminal" evidence="1">
    <location>
        <begin position="9"/>
        <end position="130"/>
    </location>
</feature>
<dbReference type="RefSeq" id="WP_058022916.1">
    <property type="nucleotide sequence ID" value="NZ_CP013189.1"/>
</dbReference>
<dbReference type="InterPro" id="IPR012349">
    <property type="entry name" value="Split_barrel_FMN-bd"/>
</dbReference>
<reference evidence="2 3" key="1">
    <citation type="submission" date="2015-11" db="EMBL/GenBank/DDBJ databases">
        <authorList>
            <person name="Zhang Y."/>
            <person name="Guo Z."/>
        </authorList>
    </citation>
    <scope>NUCLEOTIDE SEQUENCE [LARGE SCALE GENOMIC DNA]</scope>
    <source>
        <strain evidence="2 3">KCTC 32221</strain>
    </source>
</reference>
<dbReference type="OrthoDB" id="115989at2"/>
<dbReference type="AlphaFoldDB" id="A0A0S2KHF3"/>
<dbReference type="PANTHER" id="PTHR39336:SF1">
    <property type="entry name" value="PYRIDOXAMINE PHOSPHATE OXIDASE FAMILY PROTEIN (AFU_ORTHOLOGUE AFUA_6G11440)"/>
    <property type="match status" value="1"/>
</dbReference>
<dbReference type="PATRIC" id="fig|1249552.3.peg.2933"/>
<dbReference type="Pfam" id="PF01243">
    <property type="entry name" value="PNPOx_N"/>
    <property type="match status" value="1"/>
</dbReference>
<keyword evidence="3" id="KW-1185">Reference proteome</keyword>
<name>A0A0S2KHF3_9GAMM</name>
<dbReference type="InterPro" id="IPR011576">
    <property type="entry name" value="Pyridox_Oxase_N"/>
</dbReference>
<gene>
    <name evidence="2" type="ORF">PS2015_2906</name>
</gene>
<dbReference type="PANTHER" id="PTHR39336">
    <property type="entry name" value="PYRIDOXAMINE PHOSPHATE OXIDASE FAMILY PROTEIN (AFU_ORTHOLOGUE AFUA_6G11440)"/>
    <property type="match status" value="1"/>
</dbReference>
<protein>
    <submittedName>
        <fullName evidence="2">Pyridoxamine 5'-phosphate oxidase-related FMN-binding</fullName>
    </submittedName>
</protein>
<evidence type="ECO:0000313" key="3">
    <source>
        <dbReference type="Proteomes" id="UP000065641"/>
    </source>
</evidence>
<dbReference type="Proteomes" id="UP000065641">
    <property type="component" value="Chromosome"/>
</dbReference>
<dbReference type="EMBL" id="CP013189">
    <property type="protein sequence ID" value="ALO47534.1"/>
    <property type="molecule type" value="Genomic_DNA"/>
</dbReference>
<evidence type="ECO:0000313" key="2">
    <source>
        <dbReference type="EMBL" id="ALO47534.1"/>
    </source>
</evidence>